<sequence length="43" mass="4899">MCIESGNRLARFGRWLHAMPGRVQNKLSPADNFISNRPLALME</sequence>
<organism evidence="1 2">
    <name type="scientific">Rhodoferax antarcticus ANT.BR</name>
    <dbReference type="NCBI Taxonomy" id="1111071"/>
    <lineage>
        <taxon>Bacteria</taxon>
        <taxon>Pseudomonadati</taxon>
        <taxon>Pseudomonadota</taxon>
        <taxon>Betaproteobacteria</taxon>
        <taxon>Burkholderiales</taxon>
        <taxon>Comamonadaceae</taxon>
        <taxon>Rhodoferax</taxon>
    </lineage>
</organism>
<comment type="caution">
    <text evidence="1">The sequence shown here is derived from an EMBL/GenBank/DDBJ whole genome shotgun (WGS) entry which is preliminary data.</text>
</comment>
<protein>
    <submittedName>
        <fullName evidence="1">Uncharacterized protein</fullName>
    </submittedName>
</protein>
<evidence type="ECO:0000313" key="2">
    <source>
        <dbReference type="Proteomes" id="UP000185911"/>
    </source>
</evidence>
<evidence type="ECO:0000313" key="1">
    <source>
        <dbReference type="EMBL" id="OLP06602.1"/>
    </source>
</evidence>
<reference evidence="1 2" key="1">
    <citation type="submission" date="2017-01" db="EMBL/GenBank/DDBJ databases">
        <title>Genome sequence of Rhodoferax antarcticus ANT.BR, a psychrophilic purple nonsulfur bacterium from an Antarctic microbial mat.</title>
        <authorList>
            <person name="Baker J."/>
            <person name="Riester C."/>
            <person name="Skinner B."/>
            <person name="Newell A."/>
            <person name="Swingley W."/>
            <person name="Madigan M."/>
            <person name="Jung D."/>
            <person name="Asao M."/>
            <person name="Chen M."/>
            <person name="Loughlin P."/>
            <person name="Pan H."/>
            <person name="Lin S."/>
            <person name="Li N."/>
            <person name="Shaw J."/>
            <person name="Prado M."/>
            <person name="Sherman C."/>
            <person name="Li X."/>
            <person name="Tang J."/>
            <person name="Blankenship R."/>
            <person name="Zhao T."/>
            <person name="Touchman J."/>
            <person name="Sattley M."/>
        </authorList>
    </citation>
    <scope>NUCLEOTIDE SEQUENCE [LARGE SCALE GENOMIC DNA]</scope>
    <source>
        <strain evidence="1 2">ANT.BR</strain>
    </source>
</reference>
<proteinExistence type="predicted"/>
<name>A0A1Q8YF44_9BURK</name>
<dbReference type="AlphaFoldDB" id="A0A1Q8YF44"/>
<dbReference type="Proteomes" id="UP000185911">
    <property type="component" value="Unassembled WGS sequence"/>
</dbReference>
<dbReference type="EMBL" id="MSYM01000013">
    <property type="protein sequence ID" value="OLP06602.1"/>
    <property type="molecule type" value="Genomic_DNA"/>
</dbReference>
<keyword evidence="2" id="KW-1185">Reference proteome</keyword>
<gene>
    <name evidence="1" type="ORF">BLL52_2838</name>
</gene>
<accession>A0A1Q8YF44</accession>